<keyword evidence="1" id="KW-1133">Transmembrane helix</keyword>
<dbReference type="EMBL" id="GIKN01002060">
    <property type="protein sequence ID" value="NIE44333.1"/>
    <property type="molecule type" value="Transcribed_RNA"/>
</dbReference>
<keyword evidence="1" id="KW-0812">Transmembrane</keyword>
<organism evidence="2">
    <name type="scientific">Rhipicephalus microplus</name>
    <name type="common">Cattle tick</name>
    <name type="synonym">Boophilus microplus</name>
    <dbReference type="NCBI Taxonomy" id="6941"/>
    <lineage>
        <taxon>Eukaryota</taxon>
        <taxon>Metazoa</taxon>
        <taxon>Ecdysozoa</taxon>
        <taxon>Arthropoda</taxon>
        <taxon>Chelicerata</taxon>
        <taxon>Arachnida</taxon>
        <taxon>Acari</taxon>
        <taxon>Parasitiformes</taxon>
        <taxon>Ixodida</taxon>
        <taxon>Ixodoidea</taxon>
        <taxon>Ixodidae</taxon>
        <taxon>Rhipicephalinae</taxon>
        <taxon>Rhipicephalus</taxon>
        <taxon>Boophilus</taxon>
    </lineage>
</organism>
<reference evidence="2" key="1">
    <citation type="submission" date="2020-03" db="EMBL/GenBank/DDBJ databases">
        <title>A transcriptome and proteome of the tick Rhipicephalus microplus shaped by the genetic composition of its hosts and developmental stage.</title>
        <authorList>
            <person name="Garcia G.R."/>
            <person name="Ribeiro J.M.C."/>
            <person name="Maruyama S.R."/>
            <person name="Gardinasse L.G."/>
            <person name="Nelson K."/>
            <person name="Ferreira B.R."/>
            <person name="Andrade T.G."/>
            <person name="Santos I.K.F.M."/>
        </authorList>
    </citation>
    <scope>NUCLEOTIDE SEQUENCE</scope>
    <source>
        <strain evidence="2">NSGR</strain>
        <tissue evidence="2">Salivary glands</tissue>
    </source>
</reference>
<feature type="transmembrane region" description="Helical" evidence="1">
    <location>
        <begin position="20"/>
        <end position="40"/>
    </location>
</feature>
<dbReference type="AlphaFoldDB" id="A0A6G5A284"/>
<keyword evidence="1" id="KW-0472">Membrane</keyword>
<evidence type="ECO:0000313" key="2">
    <source>
        <dbReference type="EMBL" id="NIE44333.1"/>
    </source>
</evidence>
<accession>A0A6G5A284</accession>
<proteinExistence type="predicted"/>
<protein>
    <submittedName>
        <fullName evidence="2">Uncharacterized protein</fullName>
    </submittedName>
</protein>
<name>A0A6G5A284_RHIMP</name>
<sequence length="81" mass="8968">MLTCSLNRQKTMNLNALRYYFTISKSLFAIGSLTSAGAVVRTASKVHSIHGRSERTIETHNLQLVLEGCVLMVSPFPLNTE</sequence>
<evidence type="ECO:0000256" key="1">
    <source>
        <dbReference type="SAM" id="Phobius"/>
    </source>
</evidence>